<dbReference type="EMBL" id="JAUEMJ010000011">
    <property type="protein sequence ID" value="MDN3243179.1"/>
    <property type="molecule type" value="Genomic_DNA"/>
</dbReference>
<proteinExistence type="predicted"/>
<dbReference type="RefSeq" id="WP_289959738.1">
    <property type="nucleotide sequence ID" value="NZ_JAUEMJ010000011.1"/>
</dbReference>
<dbReference type="Pfam" id="PF00668">
    <property type="entry name" value="Condensation"/>
    <property type="match status" value="1"/>
</dbReference>
<dbReference type="SUPFAM" id="SSF52777">
    <property type="entry name" value="CoA-dependent acyltransferases"/>
    <property type="match status" value="2"/>
</dbReference>
<dbReference type="Gene3D" id="3.30.559.30">
    <property type="entry name" value="Nonribosomal peptide synthetase, condensation domain"/>
    <property type="match status" value="1"/>
</dbReference>
<gene>
    <name evidence="2" type="ORF">QWI33_25885</name>
</gene>
<dbReference type="InterPro" id="IPR023213">
    <property type="entry name" value="CAT-like_dom_sf"/>
</dbReference>
<evidence type="ECO:0000313" key="3">
    <source>
        <dbReference type="Proteomes" id="UP001171902"/>
    </source>
</evidence>
<dbReference type="PANTHER" id="PTHR45527">
    <property type="entry name" value="NONRIBOSOMAL PEPTIDE SYNTHETASE"/>
    <property type="match status" value="1"/>
</dbReference>
<dbReference type="InterPro" id="IPR001242">
    <property type="entry name" value="Condensation_dom"/>
</dbReference>
<feature type="domain" description="Condensation" evidence="1">
    <location>
        <begin position="195"/>
        <end position="408"/>
    </location>
</feature>
<sequence>MFWFYNDPYFMEDWGAEPRISQRIRLPDGTSIANLEAALSASAERHEALRTFYERPGSEAPRQSVLAAYRPEVTIGPPDAVQPVSMFDRPGFRCQATVDGATVLAAMLVANQVDLDGTSMAMIGREVEVFLFSGGRSRPVIAADRLQPIDVATSELASDFRAAVRGERAVQYFRELREDAPRNFLPSLSWKYGSGNTRSVTLLDKTIMEAATSVADRCAVSTPSVFHAAVCKVVSDWTRTPRFLFTTAVANRWNKKVRDYVGRLASTVDCRFELAPDDTYRSVLKRTHSSLINAYFFANRDIGACMMDNARASETAGSTLASPVLIEYLDYLSNVAIVWPHEGQDIYPGVGEARTDHLWFNISPYRNATSLNVNSDAAVFSETDTIEILRQLVDFIQRAANGLDRPVQRSGDCSDAWAGSPETRWLEFGASRFSANRIEALIERCEGVVAAMVIVSGTDGLVAYVAGVEVDLTEIHERLLVESSHDPLVKIPALYVLTSEQPESAHRAASWQASPVIDQFSPIDDYPARVFVDERFEVLKQVFTECNKSSNVDPTRSYSALGGSYLMIAGMMELLRNSGYTGLDPGDFLGLGSMASLAKRMRREASL</sequence>
<comment type="caution">
    <text evidence="2">The sequence shown here is derived from an EMBL/GenBank/DDBJ whole genome shotgun (WGS) entry which is preliminary data.</text>
</comment>
<accession>A0ABT7YX30</accession>
<reference evidence="2" key="1">
    <citation type="submission" date="2023-06" db="EMBL/GenBank/DDBJ databases">
        <title>Gycomyces niveus sp.nov., a novel actinomycete isolated from soil in Shouguang.</title>
        <authorList>
            <person name="Yang X."/>
            <person name="Zhao J."/>
        </authorList>
    </citation>
    <scope>NUCLEOTIDE SEQUENCE</scope>
    <source>
        <strain evidence="2">NEAU C2</strain>
    </source>
</reference>
<evidence type="ECO:0000259" key="1">
    <source>
        <dbReference type="Pfam" id="PF00668"/>
    </source>
</evidence>
<keyword evidence="3" id="KW-1185">Reference proteome</keyword>
<dbReference type="Gene3D" id="3.30.559.10">
    <property type="entry name" value="Chloramphenicol acetyltransferase-like domain"/>
    <property type="match status" value="1"/>
</dbReference>
<organism evidence="2 3">
    <name type="scientific">Glycomyces tritici</name>
    <dbReference type="NCBI Taxonomy" id="2665176"/>
    <lineage>
        <taxon>Bacteria</taxon>
        <taxon>Bacillati</taxon>
        <taxon>Actinomycetota</taxon>
        <taxon>Actinomycetes</taxon>
        <taxon>Glycomycetales</taxon>
        <taxon>Glycomycetaceae</taxon>
        <taxon>Glycomyces</taxon>
    </lineage>
</organism>
<dbReference type="PANTHER" id="PTHR45527:SF1">
    <property type="entry name" value="FATTY ACID SYNTHASE"/>
    <property type="match status" value="1"/>
</dbReference>
<dbReference type="Proteomes" id="UP001171902">
    <property type="component" value="Unassembled WGS sequence"/>
</dbReference>
<name>A0ABT7YX30_9ACTN</name>
<evidence type="ECO:0000313" key="2">
    <source>
        <dbReference type="EMBL" id="MDN3243179.1"/>
    </source>
</evidence>
<protein>
    <submittedName>
        <fullName evidence="2">Condensation domain-containing protein</fullName>
    </submittedName>
</protein>